<dbReference type="STRING" id="236814.IX39_04750"/>
<evidence type="ECO:0000313" key="3">
    <source>
        <dbReference type="Proteomes" id="UP000028713"/>
    </source>
</evidence>
<feature type="domain" description="DUF6705" evidence="1">
    <location>
        <begin position="4"/>
        <end position="139"/>
    </location>
</feature>
<keyword evidence="3" id="KW-1185">Reference proteome</keyword>
<accession>A0A085Z697</accession>
<dbReference type="Pfam" id="PF20448">
    <property type="entry name" value="DUF6705"/>
    <property type="match status" value="1"/>
</dbReference>
<dbReference type="AlphaFoldDB" id="A0A085Z697"/>
<name>A0A085Z697_9FLAO</name>
<comment type="caution">
    <text evidence="2">The sequence shown here is derived from an EMBL/GenBank/DDBJ whole genome shotgun (WGS) entry which is preliminary data.</text>
</comment>
<dbReference type="OrthoDB" id="1273740at2"/>
<dbReference type="Proteomes" id="UP000028713">
    <property type="component" value="Unassembled WGS sequence"/>
</dbReference>
<organism evidence="2 3">
    <name type="scientific">Chryseobacterium formosense</name>
    <dbReference type="NCBI Taxonomy" id="236814"/>
    <lineage>
        <taxon>Bacteria</taxon>
        <taxon>Pseudomonadati</taxon>
        <taxon>Bacteroidota</taxon>
        <taxon>Flavobacteriia</taxon>
        <taxon>Flavobacteriales</taxon>
        <taxon>Weeksellaceae</taxon>
        <taxon>Chryseobacterium group</taxon>
        <taxon>Chryseobacterium</taxon>
    </lineage>
</organism>
<reference evidence="2 3" key="1">
    <citation type="submission" date="2014-07" db="EMBL/GenBank/DDBJ databases">
        <title>Genome of Chryseobacterium formosense LMG 24722.</title>
        <authorList>
            <person name="Pipes S.E."/>
            <person name="Stropko S.J."/>
            <person name="Newman J.D."/>
        </authorList>
    </citation>
    <scope>NUCLEOTIDE SEQUENCE [LARGE SCALE GENOMIC DNA]</scope>
    <source>
        <strain evidence="2 3">LMG 24722</strain>
    </source>
</reference>
<sequence length="194" mass="22466">MNYSCKAQQQSILRTLTFQDTFNEDYFRQKGDYVKDSYNQLNPYIGTWKYEGSEKTLILKIQKVPMFYENIRKAYSDELLITYKYIKNGTVIVDNLNAPIITSFENISSIDAKKYGTFSLTYFMNELYLTGSIKDIPLNITTNAEIHPVNPVNGTFNTIKIYYNGMISTRGNPDSFYVGKPTFELPNKVELIKQ</sequence>
<protein>
    <recommendedName>
        <fullName evidence="1">DUF6705 domain-containing protein</fullName>
    </recommendedName>
</protein>
<evidence type="ECO:0000259" key="1">
    <source>
        <dbReference type="Pfam" id="PF20448"/>
    </source>
</evidence>
<proteinExistence type="predicted"/>
<dbReference type="InterPro" id="IPR046551">
    <property type="entry name" value="DUF6705"/>
</dbReference>
<dbReference type="EMBL" id="JPRP01000001">
    <property type="protein sequence ID" value="KFE99960.1"/>
    <property type="molecule type" value="Genomic_DNA"/>
</dbReference>
<evidence type="ECO:0000313" key="2">
    <source>
        <dbReference type="EMBL" id="KFE99960.1"/>
    </source>
</evidence>
<gene>
    <name evidence="2" type="ORF">IX39_04750</name>
</gene>